<dbReference type="GO" id="GO:0019843">
    <property type="term" value="F:rRNA binding"/>
    <property type="evidence" value="ECO:0007669"/>
    <property type="project" value="InterPro"/>
</dbReference>
<feature type="compositionally biased region" description="Basic residues" evidence="1">
    <location>
        <begin position="1"/>
        <end position="16"/>
    </location>
</feature>
<evidence type="ECO:0000259" key="2">
    <source>
        <dbReference type="PROSITE" id="PS50833"/>
    </source>
</evidence>
<dbReference type="GO" id="GO:0030687">
    <property type="term" value="C:preribosome, large subunit precursor"/>
    <property type="evidence" value="ECO:0007669"/>
    <property type="project" value="TreeGrafter"/>
</dbReference>
<feature type="region of interest" description="Disordered" evidence="1">
    <location>
        <begin position="1"/>
        <end position="27"/>
    </location>
</feature>
<evidence type="ECO:0000313" key="3">
    <source>
        <dbReference type="EMBL" id="KAK7788728.1"/>
    </source>
</evidence>
<dbReference type="InterPro" id="IPR045112">
    <property type="entry name" value="PPAN-like"/>
</dbReference>
<dbReference type="Proteomes" id="UP001378592">
    <property type="component" value="Unassembled WGS sequence"/>
</dbReference>
<dbReference type="Pfam" id="PF04427">
    <property type="entry name" value="Brix"/>
    <property type="match status" value="1"/>
</dbReference>
<dbReference type="InterPro" id="IPR007109">
    <property type="entry name" value="Brix"/>
</dbReference>
<feature type="compositionally biased region" description="Basic residues" evidence="1">
    <location>
        <begin position="416"/>
        <end position="434"/>
    </location>
</feature>
<feature type="compositionally biased region" description="Basic and acidic residues" evidence="1">
    <location>
        <begin position="393"/>
        <end position="404"/>
    </location>
</feature>
<sequence>MGRRGSKKGRCRKRNKATADPNNVEPEEVKRAPHSFVFHRGLAGPYVLELVRDFRKVMEPYTASSLKVMKKNSFKDFVAVAGFLHVTHFCMFTRTDLGVYLRIARIPRGPTLSFRVHNYTLARDVISAMKKQYVFSKQFDHHPLVVLNGFSGEGMHIKLLATTFQNMFPSINLIKVDLSQVRRCVLLNYDSSKNLVDFRHFAIKVVPTGISKSVKKIVQSKVPNLSHYQEISQFLTNPTQLSESEAEDDPNSHVVLPQKLASRGNTASSTSAIRVVELGPRLTLELLKVEADLVGGEVLYHSYIEKTEEEVQEIRKRLKTKRQLKEKRKKEQKENIKKKEQERQNMKEKSLAGMKMKFEEKSGDKDSEKSRESYVKSTAIEGDEEEEEDDDAQWYREEVGKDPEPELFTTNASGSTKRKKPFLTPMMKRKKMKKEKSENSEKSDQFRGKNKIDKFRTKNKVMSNIKHKRPKPRNK</sequence>
<dbReference type="GO" id="GO:0006364">
    <property type="term" value="P:rRNA processing"/>
    <property type="evidence" value="ECO:0007669"/>
    <property type="project" value="InterPro"/>
</dbReference>
<feature type="compositionally biased region" description="Basic and acidic residues" evidence="1">
    <location>
        <begin position="329"/>
        <end position="374"/>
    </location>
</feature>
<dbReference type="EMBL" id="JAZDUA010000954">
    <property type="protein sequence ID" value="KAK7788728.1"/>
    <property type="molecule type" value="Genomic_DNA"/>
</dbReference>
<dbReference type="PANTHER" id="PTHR12661:SF5">
    <property type="entry name" value="SUPPRESSOR OF SWI4 1 HOMOLOG"/>
    <property type="match status" value="1"/>
</dbReference>
<keyword evidence="4" id="KW-1185">Reference proteome</keyword>
<protein>
    <recommendedName>
        <fullName evidence="2">Brix domain-containing protein</fullName>
    </recommendedName>
</protein>
<organism evidence="3 4">
    <name type="scientific">Gryllus longicercus</name>
    <dbReference type="NCBI Taxonomy" id="2509291"/>
    <lineage>
        <taxon>Eukaryota</taxon>
        <taxon>Metazoa</taxon>
        <taxon>Ecdysozoa</taxon>
        <taxon>Arthropoda</taxon>
        <taxon>Hexapoda</taxon>
        <taxon>Insecta</taxon>
        <taxon>Pterygota</taxon>
        <taxon>Neoptera</taxon>
        <taxon>Polyneoptera</taxon>
        <taxon>Orthoptera</taxon>
        <taxon>Ensifera</taxon>
        <taxon>Gryllidea</taxon>
        <taxon>Grylloidea</taxon>
        <taxon>Gryllidae</taxon>
        <taxon>Gryllinae</taxon>
        <taxon>Gryllus</taxon>
    </lineage>
</organism>
<gene>
    <name evidence="3" type="ORF">R5R35_013369</name>
</gene>
<name>A0AAN9V2Q0_9ORTH</name>
<dbReference type="GO" id="GO:0000027">
    <property type="term" value="P:ribosomal large subunit assembly"/>
    <property type="evidence" value="ECO:0007669"/>
    <property type="project" value="TreeGrafter"/>
</dbReference>
<feature type="compositionally biased region" description="Basic residues" evidence="1">
    <location>
        <begin position="318"/>
        <end position="328"/>
    </location>
</feature>
<dbReference type="AlphaFoldDB" id="A0AAN9V2Q0"/>
<proteinExistence type="predicted"/>
<feature type="domain" description="Brix" evidence="2">
    <location>
        <begin position="33"/>
        <end position="295"/>
    </location>
</feature>
<reference evidence="3 4" key="1">
    <citation type="submission" date="2024-03" db="EMBL/GenBank/DDBJ databases">
        <title>The genome assembly and annotation of the cricket Gryllus longicercus Weissman &amp; Gray.</title>
        <authorList>
            <person name="Szrajer S."/>
            <person name="Gray D."/>
            <person name="Ylla G."/>
        </authorList>
    </citation>
    <scope>NUCLEOTIDE SEQUENCE [LARGE SCALE GENOMIC DNA]</scope>
    <source>
        <strain evidence="3">DAG 2021-001</strain>
        <tissue evidence="3">Whole body minus gut</tissue>
    </source>
</reference>
<dbReference type="PROSITE" id="PS50833">
    <property type="entry name" value="BRIX"/>
    <property type="match status" value="1"/>
</dbReference>
<feature type="compositionally biased region" description="Acidic residues" evidence="1">
    <location>
        <begin position="381"/>
        <end position="392"/>
    </location>
</feature>
<dbReference type="SMART" id="SM00879">
    <property type="entry name" value="Brix"/>
    <property type="match status" value="1"/>
</dbReference>
<dbReference type="PANTHER" id="PTHR12661">
    <property type="entry name" value="PETER PAN-RELATED"/>
    <property type="match status" value="1"/>
</dbReference>
<feature type="compositionally biased region" description="Basic residues" evidence="1">
    <location>
        <begin position="465"/>
        <end position="475"/>
    </location>
</feature>
<feature type="region of interest" description="Disordered" evidence="1">
    <location>
        <begin position="318"/>
        <end position="475"/>
    </location>
</feature>
<evidence type="ECO:0000256" key="1">
    <source>
        <dbReference type="SAM" id="MobiDB-lite"/>
    </source>
</evidence>
<evidence type="ECO:0000313" key="4">
    <source>
        <dbReference type="Proteomes" id="UP001378592"/>
    </source>
</evidence>
<comment type="caution">
    <text evidence="3">The sequence shown here is derived from an EMBL/GenBank/DDBJ whole genome shotgun (WGS) entry which is preliminary data.</text>
</comment>
<accession>A0AAN9V2Q0</accession>
<feature type="compositionally biased region" description="Basic and acidic residues" evidence="1">
    <location>
        <begin position="435"/>
        <end position="456"/>
    </location>
</feature>